<feature type="region of interest" description="Disordered" evidence="1">
    <location>
        <begin position="1"/>
        <end position="30"/>
    </location>
</feature>
<evidence type="ECO:0000313" key="2">
    <source>
        <dbReference type="EMBL" id="KAK3758447.1"/>
    </source>
</evidence>
<organism evidence="2 3">
    <name type="scientific">Elysia crispata</name>
    <name type="common">lettuce slug</name>
    <dbReference type="NCBI Taxonomy" id="231223"/>
    <lineage>
        <taxon>Eukaryota</taxon>
        <taxon>Metazoa</taxon>
        <taxon>Spiralia</taxon>
        <taxon>Lophotrochozoa</taxon>
        <taxon>Mollusca</taxon>
        <taxon>Gastropoda</taxon>
        <taxon>Heterobranchia</taxon>
        <taxon>Euthyneura</taxon>
        <taxon>Panpulmonata</taxon>
        <taxon>Sacoglossa</taxon>
        <taxon>Placobranchoidea</taxon>
        <taxon>Plakobranchidae</taxon>
        <taxon>Elysia</taxon>
    </lineage>
</organism>
<reference evidence="2" key="1">
    <citation type="journal article" date="2023" name="G3 (Bethesda)">
        <title>A reference genome for the long-term kleptoplast-retaining sea slug Elysia crispata morphotype clarki.</title>
        <authorList>
            <person name="Eastman K.E."/>
            <person name="Pendleton A.L."/>
            <person name="Shaikh M.A."/>
            <person name="Suttiyut T."/>
            <person name="Ogas R."/>
            <person name="Tomko P."/>
            <person name="Gavelis G."/>
            <person name="Widhalm J.R."/>
            <person name="Wisecaver J.H."/>
        </authorList>
    </citation>
    <scope>NUCLEOTIDE SEQUENCE</scope>
    <source>
        <strain evidence="2">ECLA1</strain>
    </source>
</reference>
<dbReference type="Proteomes" id="UP001283361">
    <property type="component" value="Unassembled WGS sequence"/>
</dbReference>
<evidence type="ECO:0000256" key="1">
    <source>
        <dbReference type="SAM" id="MobiDB-lite"/>
    </source>
</evidence>
<accession>A0AAE1D5W4</accession>
<evidence type="ECO:0000313" key="3">
    <source>
        <dbReference type="Proteomes" id="UP001283361"/>
    </source>
</evidence>
<dbReference type="AlphaFoldDB" id="A0AAE1D5W4"/>
<name>A0AAE1D5W4_9GAST</name>
<proteinExistence type="predicted"/>
<sequence length="195" mass="21472">MGLPAVLPGVERSSPPSGGPELRTGRDDRAWRSHSAHLWSSTERNQGPSIKAGEGSGFMPVRFYSGLVPYRSGSIQVQFHTGPVPFRSGFLPVRFHTGPVPYMCGSIQVRIHTGAVPFRSGSIQMRFHSGPVPYKCGSIKVTNEKTLYTALLLMINQSRALSTGRHAASTPTQLLFFDSCRSSNPEDFLWRLRLV</sequence>
<keyword evidence="3" id="KW-1185">Reference proteome</keyword>
<protein>
    <submittedName>
        <fullName evidence="2">Uncharacterized protein</fullName>
    </submittedName>
</protein>
<comment type="caution">
    <text evidence="2">The sequence shown here is derived from an EMBL/GenBank/DDBJ whole genome shotgun (WGS) entry which is preliminary data.</text>
</comment>
<gene>
    <name evidence="2" type="ORF">RRG08_058717</name>
</gene>
<dbReference type="EMBL" id="JAWDGP010005269">
    <property type="protein sequence ID" value="KAK3758447.1"/>
    <property type="molecule type" value="Genomic_DNA"/>
</dbReference>